<dbReference type="AlphaFoldDB" id="A0AAD2E764"/>
<protein>
    <recommendedName>
        <fullName evidence="4">Secreted protein</fullName>
    </recommendedName>
</protein>
<keyword evidence="3" id="KW-1185">Reference proteome</keyword>
<feature type="signal peptide" evidence="1">
    <location>
        <begin position="1"/>
        <end position="25"/>
    </location>
</feature>
<evidence type="ECO:0000256" key="1">
    <source>
        <dbReference type="SAM" id="SignalP"/>
    </source>
</evidence>
<feature type="chain" id="PRO_5042054118" description="Secreted protein" evidence="1">
    <location>
        <begin position="26"/>
        <end position="121"/>
    </location>
</feature>
<evidence type="ECO:0000313" key="3">
    <source>
        <dbReference type="Proteomes" id="UP000834106"/>
    </source>
</evidence>
<accession>A0AAD2E764</accession>
<name>A0AAD2E764_9LAMI</name>
<evidence type="ECO:0000313" key="2">
    <source>
        <dbReference type="EMBL" id="CAI9778678.1"/>
    </source>
</evidence>
<proteinExistence type="predicted"/>
<gene>
    <name evidence="2" type="ORF">FPE_LOCUS26108</name>
</gene>
<keyword evidence="1" id="KW-0732">Signal</keyword>
<reference evidence="2" key="1">
    <citation type="submission" date="2023-05" db="EMBL/GenBank/DDBJ databases">
        <authorList>
            <person name="Huff M."/>
        </authorList>
    </citation>
    <scope>NUCLEOTIDE SEQUENCE</scope>
</reference>
<organism evidence="2 3">
    <name type="scientific">Fraxinus pennsylvanica</name>
    <dbReference type="NCBI Taxonomy" id="56036"/>
    <lineage>
        <taxon>Eukaryota</taxon>
        <taxon>Viridiplantae</taxon>
        <taxon>Streptophyta</taxon>
        <taxon>Embryophyta</taxon>
        <taxon>Tracheophyta</taxon>
        <taxon>Spermatophyta</taxon>
        <taxon>Magnoliopsida</taxon>
        <taxon>eudicotyledons</taxon>
        <taxon>Gunneridae</taxon>
        <taxon>Pentapetalae</taxon>
        <taxon>asterids</taxon>
        <taxon>lamiids</taxon>
        <taxon>Lamiales</taxon>
        <taxon>Oleaceae</taxon>
        <taxon>Oleeae</taxon>
        <taxon>Fraxinus</taxon>
    </lineage>
</organism>
<evidence type="ECO:0008006" key="4">
    <source>
        <dbReference type="Google" id="ProtNLM"/>
    </source>
</evidence>
<dbReference type="EMBL" id="OU503051">
    <property type="protein sequence ID" value="CAI9778678.1"/>
    <property type="molecule type" value="Genomic_DNA"/>
</dbReference>
<sequence>MNCSRSCLRLLLGIFSLGITNRSLGGTFSPISCISPSTTHHSDLSSVFFSIDDGENLDRRRLGPESASVRAVRSWKAANWSWLRPRALLVSESIGNCCKDALLRGSKVQKGALGYDLRVVG</sequence>
<dbReference type="Proteomes" id="UP000834106">
    <property type="component" value="Chromosome 16"/>
</dbReference>